<dbReference type="PANTHER" id="PTHR12411">
    <property type="entry name" value="CYSTEINE PROTEASE FAMILY C1-RELATED"/>
    <property type="match status" value="1"/>
</dbReference>
<evidence type="ECO:0000313" key="6">
    <source>
        <dbReference type="EMBL" id="CAI2362067.1"/>
    </source>
</evidence>
<dbReference type="PRINTS" id="PR00705">
    <property type="entry name" value="PAPAIN"/>
</dbReference>
<dbReference type="PROSITE" id="PS00640">
    <property type="entry name" value="THIOL_PROTEASE_ASN"/>
    <property type="match status" value="2"/>
</dbReference>
<keyword evidence="2" id="KW-0865">Zymogen</keyword>
<organism evidence="6 7">
    <name type="scientific">Euplotes crassus</name>
    <dbReference type="NCBI Taxonomy" id="5936"/>
    <lineage>
        <taxon>Eukaryota</taxon>
        <taxon>Sar</taxon>
        <taxon>Alveolata</taxon>
        <taxon>Ciliophora</taxon>
        <taxon>Intramacronucleata</taxon>
        <taxon>Spirotrichea</taxon>
        <taxon>Hypotrichia</taxon>
        <taxon>Euplotida</taxon>
        <taxon>Euplotidae</taxon>
        <taxon>Moneuplotes</taxon>
    </lineage>
</organism>
<dbReference type="SMART" id="SM00645">
    <property type="entry name" value="Pept_C1"/>
    <property type="match status" value="2"/>
</dbReference>
<dbReference type="InterPro" id="IPR000668">
    <property type="entry name" value="Peptidase_C1A_C"/>
</dbReference>
<evidence type="ECO:0000256" key="3">
    <source>
        <dbReference type="SAM" id="MobiDB-lite"/>
    </source>
</evidence>
<proteinExistence type="inferred from homology"/>
<feature type="region of interest" description="Disordered" evidence="3">
    <location>
        <begin position="302"/>
        <end position="321"/>
    </location>
</feature>
<dbReference type="Proteomes" id="UP001295684">
    <property type="component" value="Unassembled WGS sequence"/>
</dbReference>
<dbReference type="GO" id="GO:0006508">
    <property type="term" value="P:proteolysis"/>
    <property type="evidence" value="ECO:0007669"/>
    <property type="project" value="InterPro"/>
</dbReference>
<keyword evidence="4" id="KW-0732">Signal</keyword>
<feature type="compositionally biased region" description="Basic and acidic residues" evidence="3">
    <location>
        <begin position="302"/>
        <end position="313"/>
    </location>
</feature>
<dbReference type="Pfam" id="PF00112">
    <property type="entry name" value="Peptidase_C1"/>
    <property type="match status" value="2"/>
</dbReference>
<dbReference type="AlphaFoldDB" id="A0AAD1U4C1"/>
<evidence type="ECO:0000256" key="4">
    <source>
        <dbReference type="SAM" id="SignalP"/>
    </source>
</evidence>
<feature type="signal peptide" evidence="4">
    <location>
        <begin position="1"/>
        <end position="16"/>
    </location>
</feature>
<dbReference type="InterPro" id="IPR013128">
    <property type="entry name" value="Peptidase_C1A"/>
</dbReference>
<dbReference type="EMBL" id="CAMPGE010003243">
    <property type="protein sequence ID" value="CAI2362067.1"/>
    <property type="molecule type" value="Genomic_DNA"/>
</dbReference>
<dbReference type="FunFam" id="3.90.70.10:FF:000117">
    <property type="entry name" value="Probable papain cysteine protease"/>
    <property type="match status" value="2"/>
</dbReference>
<dbReference type="GO" id="GO:0008234">
    <property type="term" value="F:cysteine-type peptidase activity"/>
    <property type="evidence" value="ECO:0007669"/>
    <property type="project" value="InterPro"/>
</dbReference>
<evidence type="ECO:0000256" key="1">
    <source>
        <dbReference type="ARBA" id="ARBA00008455"/>
    </source>
</evidence>
<reference evidence="6" key="1">
    <citation type="submission" date="2023-07" db="EMBL/GenBank/DDBJ databases">
        <authorList>
            <consortium name="AG Swart"/>
            <person name="Singh M."/>
            <person name="Singh A."/>
            <person name="Seah K."/>
            <person name="Emmerich C."/>
        </authorList>
    </citation>
    <scope>NUCLEOTIDE SEQUENCE</scope>
    <source>
        <strain evidence="6">DP1</strain>
    </source>
</reference>
<keyword evidence="7" id="KW-1185">Reference proteome</keyword>
<evidence type="ECO:0000313" key="7">
    <source>
        <dbReference type="Proteomes" id="UP001295684"/>
    </source>
</evidence>
<feature type="domain" description="Peptidase C1A papain C-terminal" evidence="5">
    <location>
        <begin position="358"/>
        <end position="608"/>
    </location>
</feature>
<dbReference type="InterPro" id="IPR025661">
    <property type="entry name" value="Pept_asp_AS"/>
</dbReference>
<dbReference type="SUPFAM" id="SSF54001">
    <property type="entry name" value="Cysteine proteinases"/>
    <property type="match status" value="2"/>
</dbReference>
<dbReference type="InterPro" id="IPR038765">
    <property type="entry name" value="Papain-like_cys_pep_sf"/>
</dbReference>
<feature type="domain" description="Peptidase C1A papain C-terminal" evidence="5">
    <location>
        <begin position="56"/>
        <end position="290"/>
    </location>
</feature>
<accession>A0AAD1U4C1</accession>
<protein>
    <recommendedName>
        <fullName evidence="5">Peptidase C1A papain C-terminal domain-containing protein</fullName>
    </recommendedName>
</protein>
<evidence type="ECO:0000259" key="5">
    <source>
        <dbReference type="SMART" id="SM00645"/>
    </source>
</evidence>
<feature type="chain" id="PRO_5042123173" description="Peptidase C1A papain C-terminal domain-containing protein" evidence="4">
    <location>
        <begin position="17"/>
        <end position="621"/>
    </location>
</feature>
<evidence type="ECO:0000256" key="2">
    <source>
        <dbReference type="ARBA" id="ARBA00023145"/>
    </source>
</evidence>
<dbReference type="Gene3D" id="3.90.70.10">
    <property type="entry name" value="Cysteine proteinases"/>
    <property type="match status" value="2"/>
</dbReference>
<comment type="similarity">
    <text evidence="1">Belongs to the peptidase C1 family.</text>
</comment>
<gene>
    <name evidence="6" type="ORF">ECRASSUSDP1_LOCUS3385</name>
</gene>
<comment type="caution">
    <text evidence="6">The sequence shown here is derived from an EMBL/GenBank/DDBJ whole genome shotgun (WGS) entry which is preliminary data.</text>
</comment>
<name>A0AAD1U4C1_EUPCR</name>
<sequence length="621" mass="70294">MKLILIFALLLCSTFAIEDRNYEKYQSLQETPCDIPDDGSIPDNDPNPLKMDYDELPEEWRWDDVNGTNFLTVIKNQHIPQYCGSCWAQATASAISDRIKIMRKGSWPDINISPQIFNSCILNSNGCYGGSHYNAYKYAHDLYAVDETCSIYHARGHSNGYKCSPSLKCKHCWAHENCTIPDEYPIYKLSAYGRVKGETDMMAQIYKHGPISCSIGSHESLHEYTGGIYSNVTGGSTNHAVSVVGYGVEDGVKYWLVRNSWGESWGEEGFFRIVRGVNMNSIESSCSYGYPIDTWTNKTVHKTTDKDRKDSRNDFTNGPYPIRETNTKHTSCYIEDRWEGDQETNVPEDLKNLKKTDVPTRIDWRDYSGKNYLSWTKNQHIPIYCGSCWAQGTTSALADRFNILNWLRNNNTRAPQVGISAQSVLNCEAGGTCSGGQPASVYRFARTHGLAHASCENYIAHDVDDKELVCTDFNVCRDCKGPAPKEGETGFENCWSVPYKRYYVSGYRQVIGADMMKEELVNYGPIGCALEVTENLENNYDGGIYSEVNDSPSLNHEVSIVGYNVAEDGTEYWIIRNSWGTYWGDYGFFKIKMHEDNLGIETQCVAGYPTYNEPKLHEEIQ</sequence>